<evidence type="ECO:0000256" key="9">
    <source>
        <dbReference type="ARBA" id="ARBA00023136"/>
    </source>
</evidence>
<evidence type="ECO:0000256" key="4">
    <source>
        <dbReference type="ARBA" id="ARBA00022692"/>
    </source>
</evidence>
<evidence type="ECO:0000256" key="7">
    <source>
        <dbReference type="ARBA" id="ARBA00023055"/>
    </source>
</evidence>
<comment type="function">
    <text evidence="10">Regulates also the sphingolipid metabolism.</text>
</comment>
<dbReference type="GO" id="GO:0016125">
    <property type="term" value="P:sterol metabolic process"/>
    <property type="evidence" value="ECO:0007669"/>
    <property type="project" value="UniProtKB-UniRule"/>
</dbReference>
<comment type="subcellular location">
    <subcellularLocation>
        <location evidence="1 10">Endoplasmic reticulum membrane</location>
        <topology evidence="1 10">Multi-pass membrane protein</topology>
    </subcellularLocation>
    <subcellularLocation>
        <location evidence="10">Golgi apparatus membrane</location>
        <topology evidence="10">Multi-pass membrane protein</topology>
    </subcellularLocation>
</comment>
<keyword evidence="4 10" id="KW-0812">Transmembrane</keyword>
<accession>A0A066WE67</accession>
<dbReference type="OMA" id="AFIRWTH"/>
<dbReference type="EMBL" id="JMSN01000014">
    <property type="protein sequence ID" value="KDN52066.1"/>
    <property type="molecule type" value="Genomic_DNA"/>
</dbReference>
<name>A0A066WE67_TILAU</name>
<dbReference type="GO" id="GO:0006665">
    <property type="term" value="P:sphingolipid metabolic process"/>
    <property type="evidence" value="ECO:0007669"/>
    <property type="project" value="UniProtKB-UniRule"/>
</dbReference>
<keyword evidence="3 10" id="KW-0813">Transport</keyword>
<dbReference type="OrthoDB" id="2192830at2759"/>
<evidence type="ECO:0000256" key="2">
    <source>
        <dbReference type="ARBA" id="ARBA00009187"/>
    </source>
</evidence>
<dbReference type="AlphaFoldDB" id="A0A066WE67"/>
<dbReference type="GO" id="GO:0032366">
    <property type="term" value="P:intracellular sterol transport"/>
    <property type="evidence" value="ECO:0007669"/>
    <property type="project" value="UniProtKB-UniRule"/>
</dbReference>
<keyword evidence="9 10" id="KW-0472">Membrane</keyword>
<feature type="transmembrane region" description="Helical" evidence="10">
    <location>
        <begin position="251"/>
        <end position="273"/>
    </location>
</feature>
<dbReference type="GO" id="GO:0005789">
    <property type="term" value="C:endoplasmic reticulum membrane"/>
    <property type="evidence" value="ECO:0007669"/>
    <property type="project" value="UniProtKB-SubCell"/>
</dbReference>
<reference evidence="11 12" key="1">
    <citation type="submission" date="2014-05" db="EMBL/GenBank/DDBJ databases">
        <title>Draft genome sequence of a rare smut relative, Tilletiaria anomala UBC 951.</title>
        <authorList>
            <consortium name="DOE Joint Genome Institute"/>
            <person name="Toome M."/>
            <person name="Kuo A."/>
            <person name="Henrissat B."/>
            <person name="Lipzen A."/>
            <person name="Tritt A."/>
            <person name="Yoshinaga Y."/>
            <person name="Zane M."/>
            <person name="Barry K."/>
            <person name="Grigoriev I.V."/>
            <person name="Spatafora J.W."/>
            <person name="Aimea M.C."/>
        </authorList>
    </citation>
    <scope>NUCLEOTIDE SEQUENCE [LARGE SCALE GENOMIC DNA]</scope>
    <source>
        <strain evidence="11 12">UBC 951</strain>
    </source>
</reference>
<protein>
    <recommendedName>
        <fullName evidence="10">Protein ARV</fullName>
    </recommendedName>
</protein>
<dbReference type="PANTHER" id="PTHR14467:SF0">
    <property type="entry name" value="PROTEIN ARV1"/>
    <property type="match status" value="1"/>
</dbReference>
<organism evidence="11 12">
    <name type="scientific">Tilletiaria anomala (strain ATCC 24038 / CBS 436.72 / UBC 951)</name>
    <dbReference type="NCBI Taxonomy" id="1037660"/>
    <lineage>
        <taxon>Eukaryota</taxon>
        <taxon>Fungi</taxon>
        <taxon>Dikarya</taxon>
        <taxon>Basidiomycota</taxon>
        <taxon>Ustilaginomycotina</taxon>
        <taxon>Exobasidiomycetes</taxon>
        <taxon>Georgefischeriales</taxon>
        <taxon>Tilletiariaceae</taxon>
        <taxon>Tilletiaria</taxon>
    </lineage>
</organism>
<dbReference type="Proteomes" id="UP000027361">
    <property type="component" value="Unassembled WGS sequence"/>
</dbReference>
<comment type="caution">
    <text evidence="10">Lacks conserved residue(s) required for the propagation of feature annotation.</text>
</comment>
<dbReference type="STRING" id="1037660.A0A066WE67"/>
<dbReference type="Pfam" id="PF04161">
    <property type="entry name" value="Arv1"/>
    <property type="match status" value="1"/>
</dbReference>
<keyword evidence="10" id="KW-0333">Golgi apparatus</keyword>
<dbReference type="InterPro" id="IPR007290">
    <property type="entry name" value="Arv1"/>
</dbReference>
<dbReference type="PANTHER" id="PTHR14467">
    <property type="entry name" value="ARV1"/>
    <property type="match status" value="1"/>
</dbReference>
<proteinExistence type="inferred from homology"/>
<keyword evidence="8 10" id="KW-0443">Lipid metabolism</keyword>
<dbReference type="GO" id="GO:0097036">
    <property type="term" value="P:regulation of plasma membrane sterol distribution"/>
    <property type="evidence" value="ECO:0007669"/>
    <property type="project" value="UniProtKB-UniRule"/>
</dbReference>
<dbReference type="GO" id="GO:0000139">
    <property type="term" value="C:Golgi membrane"/>
    <property type="evidence" value="ECO:0007669"/>
    <property type="project" value="UniProtKB-SubCell"/>
</dbReference>
<dbReference type="InParanoid" id="A0A066WE67"/>
<keyword evidence="6 10" id="KW-1133">Transmembrane helix</keyword>
<evidence type="ECO:0000256" key="1">
    <source>
        <dbReference type="ARBA" id="ARBA00004477"/>
    </source>
</evidence>
<feature type="transmembrane region" description="Helical" evidence="10">
    <location>
        <begin position="161"/>
        <end position="186"/>
    </location>
</feature>
<comment type="similarity">
    <text evidence="2 10">Belongs to the ARV1 family.</text>
</comment>
<dbReference type="RefSeq" id="XP_013244919.1">
    <property type="nucleotide sequence ID" value="XM_013389465.1"/>
</dbReference>
<evidence type="ECO:0000256" key="8">
    <source>
        <dbReference type="ARBA" id="ARBA00023098"/>
    </source>
</evidence>
<keyword evidence="10" id="KW-0746">Sphingolipid metabolism</keyword>
<comment type="caution">
    <text evidence="11">The sequence shown here is derived from an EMBL/GenBank/DDBJ whole genome shotgun (WGS) entry which is preliminary data.</text>
</comment>
<evidence type="ECO:0000256" key="3">
    <source>
        <dbReference type="ARBA" id="ARBA00022448"/>
    </source>
</evidence>
<dbReference type="HOGENOM" id="CLU_057366_0_0_1"/>
<evidence type="ECO:0000313" key="11">
    <source>
        <dbReference type="EMBL" id="KDN52066.1"/>
    </source>
</evidence>
<sequence length="412" mass="44939">MPLCVHCGTIATSLHATYGPSNIVCTACSECQRSADPYLEHDFILVILDLILVKPRAYRHLLFNGKAQDDAQNSSHPLRRHGISHWSALARRLAAVLLIDAYIRWFALCAQPAAEGTGALSSQRGTTPLLAVARTFLPHSPWLSLSDSVSLSDVRPIVGSYLLVLCATAIDVLTLHSVTFMLVILYRGATSCLKRLRFRYASPSRLLSMPSTPPIEGPPQTPITPTSTSFASRMDNFIVGDGADALFESHLVPSALLLSSLTPLFLLLLNLLWESKMPRADKAAATAENALSATRHTIPHLSAPTWRDFSFSANGSFASHMAVILELGVHLYQSMVVEIEQTLQFFTMEWAIRNLIGGVSSGVALAVLMPTQPLATVLFLSAGWYAQMLVRFHLQFPLAGAASDNRHAWCPV</sequence>
<keyword evidence="5 10" id="KW-0256">Endoplasmic reticulum</keyword>
<evidence type="ECO:0000256" key="6">
    <source>
        <dbReference type="ARBA" id="ARBA00022989"/>
    </source>
</evidence>
<evidence type="ECO:0000313" key="12">
    <source>
        <dbReference type="Proteomes" id="UP000027361"/>
    </source>
</evidence>
<keyword evidence="7 10" id="KW-0445">Lipid transport</keyword>
<dbReference type="GO" id="GO:0032541">
    <property type="term" value="C:cortical endoplasmic reticulum"/>
    <property type="evidence" value="ECO:0007669"/>
    <property type="project" value="TreeGrafter"/>
</dbReference>
<keyword evidence="12" id="KW-1185">Reference proteome</keyword>
<gene>
    <name evidence="11" type="ORF">K437DRAFT_272762</name>
</gene>
<evidence type="ECO:0000256" key="5">
    <source>
        <dbReference type="ARBA" id="ARBA00022824"/>
    </source>
</evidence>
<comment type="function">
    <text evidence="10">Mediator of sterol homeostasis involved in sterol uptake, trafficking and distribution into membranes.</text>
</comment>
<dbReference type="GeneID" id="25266375"/>
<evidence type="ECO:0000256" key="10">
    <source>
        <dbReference type="RuleBase" id="RU368065"/>
    </source>
</evidence>